<gene>
    <name evidence="2" type="ORF">COCCADRAFT_29863</name>
</gene>
<evidence type="ECO:0000256" key="1">
    <source>
        <dbReference type="SAM" id="MobiDB-lite"/>
    </source>
</evidence>
<evidence type="ECO:0000313" key="3">
    <source>
        <dbReference type="Proteomes" id="UP000053841"/>
    </source>
</evidence>
<dbReference type="HOGENOM" id="CLU_1959201_0_0_1"/>
<feature type="region of interest" description="Disordered" evidence="1">
    <location>
        <begin position="1"/>
        <end position="56"/>
    </location>
</feature>
<proteinExistence type="predicted"/>
<feature type="compositionally biased region" description="Polar residues" evidence="1">
    <location>
        <begin position="1"/>
        <end position="10"/>
    </location>
</feature>
<dbReference type="KEGG" id="bze:COCCADRAFT_29863"/>
<dbReference type="RefSeq" id="XP_007716710.1">
    <property type="nucleotide sequence ID" value="XM_007718520.1"/>
</dbReference>
<keyword evidence="3" id="KW-1185">Reference proteome</keyword>
<name>W6Y1R0_COCC2</name>
<dbReference type="AlphaFoldDB" id="W6Y1R0"/>
<dbReference type="EMBL" id="KI964775">
    <property type="protein sequence ID" value="EUC28974.1"/>
    <property type="molecule type" value="Genomic_DNA"/>
</dbReference>
<dbReference type="GeneID" id="19146643"/>
<organism evidence="2 3">
    <name type="scientific">Cochliobolus carbonum (strain 26-R-13)</name>
    <name type="common">Maize leaf spot fungus</name>
    <name type="synonym">Bipolaris zeicola</name>
    <dbReference type="NCBI Taxonomy" id="930089"/>
    <lineage>
        <taxon>Eukaryota</taxon>
        <taxon>Fungi</taxon>
        <taxon>Dikarya</taxon>
        <taxon>Ascomycota</taxon>
        <taxon>Pezizomycotina</taxon>
        <taxon>Dothideomycetes</taxon>
        <taxon>Pleosporomycetidae</taxon>
        <taxon>Pleosporales</taxon>
        <taxon>Pleosporineae</taxon>
        <taxon>Pleosporaceae</taxon>
        <taxon>Bipolaris</taxon>
    </lineage>
</organism>
<accession>W6Y1R0</accession>
<reference evidence="2 3" key="1">
    <citation type="journal article" date="2013" name="PLoS Genet.">
        <title>Comparative genome structure, secondary metabolite, and effector coding capacity across Cochliobolus pathogens.</title>
        <authorList>
            <person name="Condon B.J."/>
            <person name="Leng Y."/>
            <person name="Wu D."/>
            <person name="Bushley K.E."/>
            <person name="Ohm R.A."/>
            <person name="Otillar R."/>
            <person name="Martin J."/>
            <person name="Schackwitz W."/>
            <person name="Grimwood J."/>
            <person name="MohdZainudin N."/>
            <person name="Xue C."/>
            <person name="Wang R."/>
            <person name="Manning V.A."/>
            <person name="Dhillon B."/>
            <person name="Tu Z.J."/>
            <person name="Steffenson B.J."/>
            <person name="Salamov A."/>
            <person name="Sun H."/>
            <person name="Lowry S."/>
            <person name="LaButti K."/>
            <person name="Han J."/>
            <person name="Copeland A."/>
            <person name="Lindquist E."/>
            <person name="Barry K."/>
            <person name="Schmutz J."/>
            <person name="Baker S.E."/>
            <person name="Ciuffetti L.M."/>
            <person name="Grigoriev I.V."/>
            <person name="Zhong S."/>
            <person name="Turgeon B.G."/>
        </authorList>
    </citation>
    <scope>NUCLEOTIDE SEQUENCE [LARGE SCALE GENOMIC DNA]</scope>
    <source>
        <strain evidence="2 3">26-R-13</strain>
    </source>
</reference>
<evidence type="ECO:0000313" key="2">
    <source>
        <dbReference type="EMBL" id="EUC28974.1"/>
    </source>
</evidence>
<dbReference type="Proteomes" id="UP000053841">
    <property type="component" value="Unassembled WGS sequence"/>
</dbReference>
<protein>
    <submittedName>
        <fullName evidence="2">Uncharacterized protein</fullName>
    </submittedName>
</protein>
<sequence length="128" mass="13503">MGFHISSDNGTGFRAEDTAAAESEGCHGATGRRAGRQLDTGLAAGANRGRPRTLDTKGLGVMLGTRARRVTSRIRMLAGQQLDTGLAAGANRGRPRTLDTKGLSVMLGTRARRVASRIRMLAARSVKD</sequence>